<comment type="caution">
    <text evidence="1">The sequence shown here is derived from an EMBL/GenBank/DDBJ whole genome shotgun (WGS) entry which is preliminary data.</text>
</comment>
<evidence type="ECO:0000313" key="1">
    <source>
        <dbReference type="EMBL" id="GBP77050.1"/>
    </source>
</evidence>
<dbReference type="EMBL" id="BGZK01001316">
    <property type="protein sequence ID" value="GBP77050.1"/>
    <property type="molecule type" value="Genomic_DNA"/>
</dbReference>
<dbReference type="Proteomes" id="UP000299102">
    <property type="component" value="Unassembled WGS sequence"/>
</dbReference>
<organism evidence="1 2">
    <name type="scientific">Eumeta variegata</name>
    <name type="common">Bagworm moth</name>
    <name type="synonym">Eumeta japonica</name>
    <dbReference type="NCBI Taxonomy" id="151549"/>
    <lineage>
        <taxon>Eukaryota</taxon>
        <taxon>Metazoa</taxon>
        <taxon>Ecdysozoa</taxon>
        <taxon>Arthropoda</taxon>
        <taxon>Hexapoda</taxon>
        <taxon>Insecta</taxon>
        <taxon>Pterygota</taxon>
        <taxon>Neoptera</taxon>
        <taxon>Endopterygota</taxon>
        <taxon>Lepidoptera</taxon>
        <taxon>Glossata</taxon>
        <taxon>Ditrysia</taxon>
        <taxon>Tineoidea</taxon>
        <taxon>Psychidae</taxon>
        <taxon>Oiketicinae</taxon>
        <taxon>Eumeta</taxon>
    </lineage>
</organism>
<gene>
    <name evidence="1" type="ORF">EVAR_45958_1</name>
</gene>
<keyword evidence="2" id="KW-1185">Reference proteome</keyword>
<protein>
    <submittedName>
        <fullName evidence="1">Uncharacterized protein</fullName>
    </submittedName>
</protein>
<accession>A0A4C1YPJ8</accession>
<name>A0A4C1YPJ8_EUMVA</name>
<sequence>MVVTKRQAELYRQKPQSITRQRELKVKFFGCNTFIRLQNLYSENASPIKPSVVDDVFVLAWSATWGRSRTASRSSRDVRISFGMEVPRTVTVANSTCVLAHEALCKRRPPAPPCPRLAPTYRLENSLCDRTPLAHTRPPPGFTRSEVFRSSSRLLLL</sequence>
<reference evidence="1 2" key="1">
    <citation type="journal article" date="2019" name="Commun. Biol.">
        <title>The bagworm genome reveals a unique fibroin gene that provides high tensile strength.</title>
        <authorList>
            <person name="Kono N."/>
            <person name="Nakamura H."/>
            <person name="Ohtoshi R."/>
            <person name="Tomita M."/>
            <person name="Numata K."/>
            <person name="Arakawa K."/>
        </authorList>
    </citation>
    <scope>NUCLEOTIDE SEQUENCE [LARGE SCALE GENOMIC DNA]</scope>
</reference>
<evidence type="ECO:0000313" key="2">
    <source>
        <dbReference type="Proteomes" id="UP000299102"/>
    </source>
</evidence>
<dbReference type="AlphaFoldDB" id="A0A4C1YPJ8"/>
<proteinExistence type="predicted"/>